<evidence type="ECO:0000313" key="5">
    <source>
        <dbReference type="EMBL" id="KAL3826778.1"/>
    </source>
</evidence>
<evidence type="ECO:0000313" key="6">
    <source>
        <dbReference type="Proteomes" id="UP001530377"/>
    </source>
</evidence>
<keyword evidence="3" id="KW-0963">Cytoplasm</keyword>
<dbReference type="Gene3D" id="1.20.58.90">
    <property type="match status" value="1"/>
</dbReference>
<sequence>MPRNKAKPDPKKQLMIKVKACQRLVKEAAYYEDEVVENESKLERMINDGGYDKHDIKKFREVLSESHMMLPDSARRRDDALADLREYVSMLMRKGRRGRVDDDDDDDDDDGGGGGRDALDDLMTCEWMEEARKILAGSVLDEEGGGDASVVDDEGGDFETTAVDDLAEGEEF</sequence>
<evidence type="ECO:0000256" key="2">
    <source>
        <dbReference type="ARBA" id="ARBA00023186"/>
    </source>
</evidence>
<accession>A0ABD3SQN9</accession>
<keyword evidence="3" id="KW-0493">Microtubule</keyword>
<dbReference type="InterPro" id="IPR036126">
    <property type="entry name" value="TBCA_sf"/>
</dbReference>
<feature type="compositionally biased region" description="Acidic residues" evidence="4">
    <location>
        <begin position="101"/>
        <end position="111"/>
    </location>
</feature>
<feature type="region of interest" description="Disordered" evidence="4">
    <location>
        <begin position="95"/>
        <end position="121"/>
    </location>
</feature>
<evidence type="ECO:0000256" key="1">
    <source>
        <dbReference type="ARBA" id="ARBA00006806"/>
    </source>
</evidence>
<comment type="caution">
    <text evidence="5">The sequence shown here is derived from an EMBL/GenBank/DDBJ whole genome shotgun (WGS) entry which is preliminary data.</text>
</comment>
<organism evidence="5 6">
    <name type="scientific">Cyclostephanos tholiformis</name>
    <dbReference type="NCBI Taxonomy" id="382380"/>
    <lineage>
        <taxon>Eukaryota</taxon>
        <taxon>Sar</taxon>
        <taxon>Stramenopiles</taxon>
        <taxon>Ochrophyta</taxon>
        <taxon>Bacillariophyta</taxon>
        <taxon>Coscinodiscophyceae</taxon>
        <taxon>Thalassiosirophycidae</taxon>
        <taxon>Stephanodiscales</taxon>
        <taxon>Stephanodiscaceae</taxon>
        <taxon>Cyclostephanos</taxon>
    </lineage>
</organism>
<evidence type="ECO:0000256" key="3">
    <source>
        <dbReference type="RuleBase" id="RU364030"/>
    </source>
</evidence>
<dbReference type="GO" id="GO:0005874">
    <property type="term" value="C:microtubule"/>
    <property type="evidence" value="ECO:0007669"/>
    <property type="project" value="UniProtKB-KW"/>
</dbReference>
<dbReference type="GO" id="GO:0007021">
    <property type="term" value="P:tubulin complex assembly"/>
    <property type="evidence" value="ECO:0007669"/>
    <property type="project" value="UniProtKB-UniRule"/>
</dbReference>
<comment type="subcellular location">
    <subcellularLocation>
        <location evidence="3">Cytoplasm</location>
        <location evidence="3">Cytoskeleton</location>
    </subcellularLocation>
</comment>
<keyword evidence="2 3" id="KW-0143">Chaperone</keyword>
<dbReference type="GO" id="GO:0007023">
    <property type="term" value="P:post-chaperonin tubulin folding pathway"/>
    <property type="evidence" value="ECO:0007669"/>
    <property type="project" value="UniProtKB-UniRule"/>
</dbReference>
<dbReference type="PANTHER" id="PTHR21500:SF0">
    <property type="entry name" value="TUBULIN-SPECIFIC CHAPERONE A"/>
    <property type="match status" value="1"/>
</dbReference>
<dbReference type="SUPFAM" id="SSF46988">
    <property type="entry name" value="Tubulin chaperone cofactor A"/>
    <property type="match status" value="1"/>
</dbReference>
<feature type="compositionally biased region" description="Acidic residues" evidence="4">
    <location>
        <begin position="140"/>
        <end position="157"/>
    </location>
</feature>
<gene>
    <name evidence="5" type="ORF">ACHAXA_000604</name>
</gene>
<keyword evidence="6" id="KW-1185">Reference proteome</keyword>
<keyword evidence="3" id="KW-0206">Cytoskeleton</keyword>
<protein>
    <recommendedName>
        <fullName evidence="3">Tubulin-specific chaperone A</fullName>
    </recommendedName>
</protein>
<comment type="subunit">
    <text evidence="3">Supercomplex made of cofactors A to E. Cofactors A and D function by capturing and stabilizing tubulin in a quasi-native conformation. Cofactor E binds to the cofactor D-tubulin complex; interaction with cofactor C then causes the release of tubulin polypeptides that are committed to the native state.</text>
</comment>
<evidence type="ECO:0000256" key="4">
    <source>
        <dbReference type="SAM" id="MobiDB-lite"/>
    </source>
</evidence>
<dbReference type="Pfam" id="PF02970">
    <property type="entry name" value="TBCA"/>
    <property type="match status" value="1"/>
</dbReference>
<dbReference type="InterPro" id="IPR004226">
    <property type="entry name" value="TBCA"/>
</dbReference>
<proteinExistence type="inferred from homology"/>
<dbReference type="EMBL" id="JALLPB020000014">
    <property type="protein sequence ID" value="KAL3826778.1"/>
    <property type="molecule type" value="Genomic_DNA"/>
</dbReference>
<dbReference type="Proteomes" id="UP001530377">
    <property type="component" value="Unassembled WGS sequence"/>
</dbReference>
<dbReference type="AlphaFoldDB" id="A0ABD3SQN9"/>
<reference evidence="5 6" key="1">
    <citation type="submission" date="2024-10" db="EMBL/GenBank/DDBJ databases">
        <title>Updated reference genomes for cyclostephanoid diatoms.</title>
        <authorList>
            <person name="Roberts W.R."/>
            <person name="Alverson A.J."/>
        </authorList>
    </citation>
    <scope>NUCLEOTIDE SEQUENCE [LARGE SCALE GENOMIC DNA]</scope>
    <source>
        <strain evidence="5 6">AJA228-03</strain>
    </source>
</reference>
<dbReference type="PANTHER" id="PTHR21500">
    <property type="entry name" value="TUBULIN-SPECIFIC CHAPERONE A"/>
    <property type="match status" value="1"/>
</dbReference>
<name>A0ABD3SQN9_9STRA</name>
<comment type="similarity">
    <text evidence="1 3">Belongs to the TBCA family.</text>
</comment>
<feature type="region of interest" description="Disordered" evidence="4">
    <location>
        <begin position="138"/>
        <end position="172"/>
    </location>
</feature>